<keyword evidence="2" id="KW-1185">Reference proteome</keyword>
<organism evidence="1 2">
    <name type="scientific">Leishmania lindenbergi</name>
    <dbReference type="NCBI Taxonomy" id="651832"/>
    <lineage>
        <taxon>Eukaryota</taxon>
        <taxon>Discoba</taxon>
        <taxon>Euglenozoa</taxon>
        <taxon>Kinetoplastea</taxon>
        <taxon>Metakinetoplastina</taxon>
        <taxon>Trypanosomatida</taxon>
        <taxon>Trypanosomatidae</taxon>
        <taxon>Leishmaniinae</taxon>
        <taxon>Leishmania</taxon>
    </lineage>
</organism>
<accession>A0AAW3A987</accession>
<reference evidence="1 2" key="1">
    <citation type="submission" date="2024-02" db="EMBL/GenBank/DDBJ databases">
        <title>FIRST GENOME SEQUENCES OF Leishmania (Viannia) shawi, Leishmania (Viannia) lindenbergi AND Leishmania (Viannia) utingensis.</title>
        <authorList>
            <person name="Resadore F."/>
            <person name="Custodio M.G.F."/>
            <person name="Boite M.C."/>
            <person name="Cupolillo E."/>
            <person name="Ferreira G.E.M."/>
        </authorList>
    </citation>
    <scope>NUCLEOTIDE SEQUENCE [LARGE SCALE GENOMIC DNA]</scope>
    <source>
        <strain evidence="1 2">MHOM/BR/1966/M15733</strain>
    </source>
</reference>
<gene>
    <name evidence="1" type="ORF">Q4I31_004891</name>
</gene>
<dbReference type="AlphaFoldDB" id="A0AAW3A987"/>
<dbReference type="EMBL" id="JBAMZK010000029">
    <property type="protein sequence ID" value="KAL0501207.1"/>
    <property type="molecule type" value="Genomic_DNA"/>
</dbReference>
<evidence type="ECO:0000313" key="2">
    <source>
        <dbReference type="Proteomes" id="UP001500131"/>
    </source>
</evidence>
<proteinExistence type="predicted"/>
<protein>
    <submittedName>
        <fullName evidence="1">Uncharacterized protein</fullName>
    </submittedName>
</protein>
<name>A0AAW3A987_9TRYP</name>
<sequence>MSLQCVSSSYAGTLKGGANPVRNSAKVLEYVAEVVLVSSALGGGCFRRKAFIFHAASSLRLAKRKPVLVTHCSNPSLDLHSKLPALPFLSNASYP</sequence>
<dbReference type="Proteomes" id="UP001500131">
    <property type="component" value="Unassembled WGS sequence"/>
</dbReference>
<comment type="caution">
    <text evidence="1">The sequence shown here is derived from an EMBL/GenBank/DDBJ whole genome shotgun (WGS) entry which is preliminary data.</text>
</comment>
<evidence type="ECO:0000313" key="1">
    <source>
        <dbReference type="EMBL" id="KAL0501207.1"/>
    </source>
</evidence>